<feature type="region of interest" description="Disordered" evidence="1">
    <location>
        <begin position="388"/>
        <end position="413"/>
    </location>
</feature>
<feature type="compositionally biased region" description="Basic residues" evidence="1">
    <location>
        <begin position="325"/>
        <end position="341"/>
    </location>
</feature>
<organism evidence="2 3">
    <name type="scientific">Jaapia argillacea MUCL 33604</name>
    <dbReference type="NCBI Taxonomy" id="933084"/>
    <lineage>
        <taxon>Eukaryota</taxon>
        <taxon>Fungi</taxon>
        <taxon>Dikarya</taxon>
        <taxon>Basidiomycota</taxon>
        <taxon>Agaricomycotina</taxon>
        <taxon>Agaricomycetes</taxon>
        <taxon>Agaricomycetidae</taxon>
        <taxon>Jaapiales</taxon>
        <taxon>Jaapiaceae</taxon>
        <taxon>Jaapia</taxon>
    </lineage>
</organism>
<reference evidence="3" key="1">
    <citation type="journal article" date="2014" name="Proc. Natl. Acad. Sci. U.S.A.">
        <title>Extensive sampling of basidiomycete genomes demonstrates inadequacy of the white-rot/brown-rot paradigm for wood decay fungi.</title>
        <authorList>
            <person name="Riley R."/>
            <person name="Salamov A.A."/>
            <person name="Brown D.W."/>
            <person name="Nagy L.G."/>
            <person name="Floudas D."/>
            <person name="Held B.W."/>
            <person name="Levasseur A."/>
            <person name="Lombard V."/>
            <person name="Morin E."/>
            <person name="Otillar R."/>
            <person name="Lindquist E.A."/>
            <person name="Sun H."/>
            <person name="LaButti K.M."/>
            <person name="Schmutz J."/>
            <person name="Jabbour D."/>
            <person name="Luo H."/>
            <person name="Baker S.E."/>
            <person name="Pisabarro A.G."/>
            <person name="Walton J.D."/>
            <person name="Blanchette R.A."/>
            <person name="Henrissat B."/>
            <person name="Martin F."/>
            <person name="Cullen D."/>
            <person name="Hibbett D.S."/>
            <person name="Grigoriev I.V."/>
        </authorList>
    </citation>
    <scope>NUCLEOTIDE SEQUENCE [LARGE SCALE GENOMIC DNA]</scope>
    <source>
        <strain evidence="3">MUCL 33604</strain>
    </source>
</reference>
<dbReference type="HOGENOM" id="CLU_604204_0_0_1"/>
<name>A0A067P3G5_9AGAM</name>
<evidence type="ECO:0000313" key="2">
    <source>
        <dbReference type="EMBL" id="KDQ49423.1"/>
    </source>
</evidence>
<keyword evidence="3" id="KW-1185">Reference proteome</keyword>
<evidence type="ECO:0000313" key="3">
    <source>
        <dbReference type="Proteomes" id="UP000027265"/>
    </source>
</evidence>
<proteinExistence type="predicted"/>
<dbReference type="InParanoid" id="A0A067P3G5"/>
<sequence length="453" mass="51216">MSTLFFHTIMGRRQQSKKSRQNVHVLFYILTSEDIEIAGEYLGQYKSAEVHEKIAILGDTAEDMIAGIESVAELTKDERDNVILAVHNFILSECPGTVEDAMGMWFRDWTLKSVVEFERKDEIRERIPVSDVMRELSNKEQEKFALQASKWNDLGAPAVVKSQLAEKRVHKMMVSYVNRCRDKLGIEVVILYGFRTPTGQVEAYVTNSNSPKCFSKVYPKFLSENCKPFLDFCNITINGEVEPIPEGAAGRNKKSLAVGKDVPVPWVEVAVNPETFFHKKWLPRSKCITDPSKMHLADMVEILERIHDDPADSFNFTVGDAKLRSAKKPLKGKRSKASKARKGQDRMNRCQQSDPDPMSDGETDRAWDTDDEEKFEAALRTKIKKKPYVPSDLEDRFSSNDMDTGEKVQPKSCKSPIELAAWSIRKAKAEAASRAKSNPVQAESELDRSAASR</sequence>
<accession>A0A067P3G5</accession>
<feature type="compositionally biased region" description="Basic and acidic residues" evidence="1">
    <location>
        <begin position="393"/>
        <end position="409"/>
    </location>
</feature>
<dbReference type="EMBL" id="KL197785">
    <property type="protein sequence ID" value="KDQ49423.1"/>
    <property type="molecule type" value="Genomic_DNA"/>
</dbReference>
<feature type="region of interest" description="Disordered" evidence="1">
    <location>
        <begin position="325"/>
        <end position="371"/>
    </location>
</feature>
<feature type="region of interest" description="Disordered" evidence="1">
    <location>
        <begin position="427"/>
        <end position="453"/>
    </location>
</feature>
<gene>
    <name evidence="2" type="ORF">JAAARDRAFT_200860</name>
</gene>
<dbReference type="Proteomes" id="UP000027265">
    <property type="component" value="Unassembled WGS sequence"/>
</dbReference>
<dbReference type="AlphaFoldDB" id="A0A067P3G5"/>
<protein>
    <submittedName>
        <fullName evidence="2">Uncharacterized protein</fullName>
    </submittedName>
</protein>
<evidence type="ECO:0000256" key="1">
    <source>
        <dbReference type="SAM" id="MobiDB-lite"/>
    </source>
</evidence>